<sequence length="1323" mass="142557">AYSSDAAKKTLVTLFANTSCESSAVASPGQSLILTQGPGNLSAVAMSQMLQPVQVIPTATPGASTTASQPIFIATQGFPVRNVRPVQNSVNPLGIVLNVQQGQTVRPITIVQAPGGQFFKPAVGVPQVLSQVTQVRPGTAVPGRPPTSTYTTMIPATLAIRTTTAAAASQPGAKTITTVTAASATQLVHSSALSSPTQTIAVPTSKIVNVCNLVAVQRGERNAEVQKLVNLVNTVSPAPLGQPPLLQVSMATSKAPSNGLVATVASSDGIKGTQHILGGGGPNILASERIPSRFLGLFVSTYICPELVDHSRLTLGDDPCPPGLCSVLSLDQAPQTQQARSSETGGTVRPPAADGQGGAADAQGKLIMLVDDFYYGSDEGRVRQVSREGKEPVPFKCLNCSKKLKNNIRFMNHMKHHVELDQQTGEVDTHTSCQHCYRQFPTPFQLQCHLESVHSHCESTTKCKICEWAFESEPVFLQHMKNTHKPGEMPYVCQVCDFRSSYYSEVDAHFRAQHEDTKNLLCLYCLKVFKNGSAFQQHFFRHQKKSVYHCNKCRLQFLFTKDKIEHKLHHHKTFRKPKQLEGLKPGTKVTIRAYAVQTKVAGAPKNAPALPPPAQPLEAESLPPKPADPPSGLSPAQKPAAKKKTVRFKKPPLGKQTCLECSFDIPDFPNHYPTYVHCSLCRYSTCCSRAYANHMINNHVPRKSPKYLALYKKPAPSWVKMACSSCSYQTNVGDLMAKHLVQHPSHSFSLCTLEGRQHCAKDSPVSKRECLHGVIVSWVYNPGSFPSAVWASKKLSSGSQPQVTHEPLPKAPADVKMPGAVNGKEPNSGTAPVVDPSTLGERGGAAGRVAGGEAGKGERAPEQGGDRPEAEAGEKERDGTLSVRQLRIVLFALCCGVPQAAEHFGSPPQLITTWMGSLEEKEKQREQEGKAGGARAAVDKLVAWVLGQREQQLPVNEKSLFQKASEIHSTANQNSSFRISYEWAVGFMLRHNLGLQARGAVGRRLPPDMEESVRAFVEFVQRQIRVQDIPLAVIGTMDELSVFVDLEALAGPGATGKEAAFQLVGTGESLFDVVVATLADGSILPTLIFFKGQPPSRVLASLPDSVLLEAKPEGFTEEEEVEIWISRVWQKHMDSQSGAKGMLVVDSFRSHMSEDSLAALSAANTLPAIIPAGCTSRVLPLEVCVGPALRSFLQAKWSSWASQAQEPGPGAEQVLQLLVGWVAEALGAVAAHPELLQQSFLVASVLPGPERVESVAETQAELVGLLERRLTGAEPTAGQAQGQQEPRLGGGPDLVPDPRALHHIFERDSDAESFHGFDDAELE</sequence>
<dbReference type="PANTHER" id="PTHR24388">
    <property type="entry name" value="ZINC FINGER PROTEIN"/>
    <property type="match status" value="1"/>
</dbReference>
<dbReference type="GeneTree" id="ENSGT00940000163854"/>
<evidence type="ECO:0000256" key="11">
    <source>
        <dbReference type="ARBA" id="ARBA00023163"/>
    </source>
</evidence>
<accession>W5MPQ3</accession>
<dbReference type="InterPro" id="IPR036236">
    <property type="entry name" value="Znf_C2H2_sf"/>
</dbReference>
<dbReference type="Bgee" id="ENSLOCG00000008509">
    <property type="expression patterns" value="Expressed in camera-type eye and 12 other cell types or tissues"/>
</dbReference>
<proteinExistence type="predicted"/>
<reference evidence="16" key="1">
    <citation type="submission" date="2011-12" db="EMBL/GenBank/DDBJ databases">
        <title>The Draft Genome of Lepisosteus oculatus.</title>
        <authorList>
            <consortium name="The Broad Institute Genome Assembly &amp; Analysis Group"/>
            <consortium name="Computational R&amp;D Group"/>
            <consortium name="and Sequencing Platform"/>
            <person name="Di Palma F."/>
            <person name="Alfoldi J."/>
            <person name="Johnson J."/>
            <person name="Berlin A."/>
            <person name="Gnerre S."/>
            <person name="Jaffe D."/>
            <person name="MacCallum I."/>
            <person name="Young S."/>
            <person name="Walker B.J."/>
            <person name="Lander E.S."/>
            <person name="Lindblad-Toh K."/>
        </authorList>
    </citation>
    <scope>NUCLEOTIDE SEQUENCE [LARGE SCALE GENOMIC DNA]</scope>
</reference>
<evidence type="ECO:0000313" key="16">
    <source>
        <dbReference type="Proteomes" id="UP000018468"/>
    </source>
</evidence>
<dbReference type="InParanoid" id="W5MPQ3"/>
<evidence type="ECO:0000256" key="9">
    <source>
        <dbReference type="ARBA" id="ARBA00023015"/>
    </source>
</evidence>
<dbReference type="EMBL" id="AHAT01028150">
    <property type="status" value="NOT_ANNOTATED_CDS"/>
    <property type="molecule type" value="Genomic_DNA"/>
</dbReference>
<keyword evidence="6" id="KW-0863">Zinc-finger</keyword>
<evidence type="ECO:0000256" key="1">
    <source>
        <dbReference type="ARBA" id="ARBA00003729"/>
    </source>
</evidence>
<feature type="domain" description="HTH CENPB-type" evidence="14">
    <location>
        <begin position="925"/>
        <end position="997"/>
    </location>
</feature>
<dbReference type="SMART" id="SM00674">
    <property type="entry name" value="CENPB"/>
    <property type="match status" value="1"/>
</dbReference>
<dbReference type="Pfam" id="PF03221">
    <property type="entry name" value="HTH_Tnp_Tc5"/>
    <property type="match status" value="1"/>
</dbReference>
<feature type="compositionally biased region" description="Gly residues" evidence="13">
    <location>
        <begin position="841"/>
        <end position="854"/>
    </location>
</feature>
<dbReference type="Gene3D" id="3.30.160.60">
    <property type="entry name" value="Classic Zinc Finger"/>
    <property type="match status" value="2"/>
</dbReference>
<keyword evidence="8" id="KW-0832">Ubl conjugation</keyword>
<reference evidence="15" key="2">
    <citation type="submission" date="2025-08" db="UniProtKB">
        <authorList>
            <consortium name="Ensembl"/>
        </authorList>
    </citation>
    <scope>IDENTIFICATION</scope>
</reference>
<reference evidence="15" key="3">
    <citation type="submission" date="2025-09" db="UniProtKB">
        <authorList>
            <consortium name="Ensembl"/>
        </authorList>
    </citation>
    <scope>IDENTIFICATION</scope>
</reference>
<dbReference type="SMART" id="SM00355">
    <property type="entry name" value="ZnF_C2H2"/>
    <property type="match status" value="8"/>
</dbReference>
<evidence type="ECO:0000256" key="10">
    <source>
        <dbReference type="ARBA" id="ARBA00023125"/>
    </source>
</evidence>
<feature type="compositionally biased region" description="Polar residues" evidence="13">
    <location>
        <begin position="332"/>
        <end position="345"/>
    </location>
</feature>
<dbReference type="GO" id="GO:0000981">
    <property type="term" value="F:DNA-binding transcription factor activity, RNA polymerase II-specific"/>
    <property type="evidence" value="ECO:0000318"/>
    <property type="project" value="GO_Central"/>
</dbReference>
<dbReference type="GO" id="GO:0005634">
    <property type="term" value="C:nucleus"/>
    <property type="evidence" value="ECO:0007669"/>
    <property type="project" value="UniProtKB-SubCell"/>
</dbReference>
<evidence type="ECO:0000256" key="3">
    <source>
        <dbReference type="ARBA" id="ARBA00022499"/>
    </source>
</evidence>
<dbReference type="PANTHER" id="PTHR24388:SF45">
    <property type="entry name" value="POGO TRANSPOSABLE ELEMENT DERIVED WITH ZNF DOMAIN"/>
    <property type="match status" value="1"/>
</dbReference>
<evidence type="ECO:0000256" key="6">
    <source>
        <dbReference type="ARBA" id="ARBA00022771"/>
    </source>
</evidence>
<feature type="region of interest" description="Disordered" evidence="13">
    <location>
        <begin position="1273"/>
        <end position="1298"/>
    </location>
</feature>
<feature type="region of interest" description="Disordered" evidence="13">
    <location>
        <begin position="798"/>
        <end position="879"/>
    </location>
</feature>
<feature type="region of interest" description="Disordered" evidence="13">
    <location>
        <begin position="332"/>
        <end position="360"/>
    </location>
</feature>
<dbReference type="InterPro" id="IPR059074">
    <property type="entry name" value="zf-C2H2_Z280C_D"/>
</dbReference>
<keyword evidence="10" id="KW-0238">DNA-binding</keyword>
<organism evidence="15 16">
    <name type="scientific">Lepisosteus oculatus</name>
    <name type="common">Spotted gar</name>
    <dbReference type="NCBI Taxonomy" id="7918"/>
    <lineage>
        <taxon>Eukaryota</taxon>
        <taxon>Metazoa</taxon>
        <taxon>Chordata</taxon>
        <taxon>Craniata</taxon>
        <taxon>Vertebrata</taxon>
        <taxon>Euteleostomi</taxon>
        <taxon>Actinopterygii</taxon>
        <taxon>Neopterygii</taxon>
        <taxon>Holostei</taxon>
        <taxon>Semionotiformes</taxon>
        <taxon>Lepisosteidae</taxon>
        <taxon>Lepisosteus</taxon>
    </lineage>
</organism>
<protein>
    <submittedName>
        <fullName evidence="15">Pogo transposable element derived with ZNF domain a</fullName>
    </submittedName>
</protein>
<dbReference type="STRING" id="7918.ENSLOCP00000010362"/>
<comment type="subcellular location">
    <subcellularLocation>
        <location evidence="2">Nucleus</location>
    </subcellularLocation>
</comment>
<dbReference type="InterPro" id="IPR004875">
    <property type="entry name" value="DDE_SF_endonuclease_dom"/>
</dbReference>
<dbReference type="EMBL" id="AHAT01028152">
    <property type="status" value="NOT_ANNOTATED_CDS"/>
    <property type="molecule type" value="Genomic_DNA"/>
</dbReference>
<keyword evidence="4" id="KW-0479">Metal-binding</keyword>
<dbReference type="Ensembl" id="ENSLOCT00000010375.1">
    <property type="protein sequence ID" value="ENSLOCP00000010362.1"/>
    <property type="gene ID" value="ENSLOCG00000008509.1"/>
</dbReference>
<feature type="compositionally biased region" description="Basic and acidic residues" evidence="13">
    <location>
        <begin position="855"/>
        <end position="879"/>
    </location>
</feature>
<keyword evidence="3" id="KW-1017">Isopeptide bond</keyword>
<dbReference type="Pfam" id="PF25414">
    <property type="entry name" value="zf-C2H2_Z280C_D"/>
    <property type="match status" value="1"/>
</dbReference>
<evidence type="ECO:0000256" key="7">
    <source>
        <dbReference type="ARBA" id="ARBA00022833"/>
    </source>
</evidence>
<dbReference type="SUPFAM" id="SSF46689">
    <property type="entry name" value="Homeodomain-like"/>
    <property type="match status" value="1"/>
</dbReference>
<evidence type="ECO:0000256" key="8">
    <source>
        <dbReference type="ARBA" id="ARBA00022843"/>
    </source>
</evidence>
<feature type="region of interest" description="Disordered" evidence="13">
    <location>
        <begin position="603"/>
        <end position="647"/>
    </location>
</feature>
<dbReference type="eggNOG" id="KOG3105">
    <property type="taxonomic scope" value="Eukaryota"/>
</dbReference>
<keyword evidence="11" id="KW-0804">Transcription</keyword>
<dbReference type="SUPFAM" id="SSF57667">
    <property type="entry name" value="beta-beta-alpha zinc fingers"/>
    <property type="match status" value="1"/>
</dbReference>
<keyword evidence="12" id="KW-0539">Nucleus</keyword>
<dbReference type="Gene3D" id="1.10.10.60">
    <property type="entry name" value="Homeodomain-like"/>
    <property type="match status" value="1"/>
</dbReference>
<evidence type="ECO:0000256" key="4">
    <source>
        <dbReference type="ARBA" id="ARBA00022723"/>
    </source>
</evidence>
<dbReference type="OMA" id="KSMKNTC"/>
<dbReference type="InterPro" id="IPR050527">
    <property type="entry name" value="Snail/Krueppel_Znf"/>
</dbReference>
<name>W5MPQ3_LEPOC</name>
<dbReference type="Pfam" id="PF03184">
    <property type="entry name" value="DDE_1"/>
    <property type="match status" value="1"/>
</dbReference>
<dbReference type="Pfam" id="PF25429">
    <property type="entry name" value="zf-POGZ"/>
    <property type="match status" value="1"/>
</dbReference>
<keyword evidence="9" id="KW-0805">Transcription regulation</keyword>
<dbReference type="GO" id="GO:0008270">
    <property type="term" value="F:zinc ion binding"/>
    <property type="evidence" value="ECO:0007669"/>
    <property type="project" value="UniProtKB-KW"/>
</dbReference>
<dbReference type="GO" id="GO:0000978">
    <property type="term" value="F:RNA polymerase II cis-regulatory region sequence-specific DNA binding"/>
    <property type="evidence" value="ECO:0000318"/>
    <property type="project" value="GO_Central"/>
</dbReference>
<evidence type="ECO:0000256" key="13">
    <source>
        <dbReference type="SAM" id="MobiDB-lite"/>
    </source>
</evidence>
<dbReference type="GO" id="GO:0006355">
    <property type="term" value="P:regulation of DNA-templated transcription"/>
    <property type="evidence" value="ECO:0000318"/>
    <property type="project" value="GO_Central"/>
</dbReference>
<evidence type="ECO:0000256" key="5">
    <source>
        <dbReference type="ARBA" id="ARBA00022737"/>
    </source>
</evidence>
<dbReference type="HOGENOM" id="CLU_002015_0_0_1"/>
<evidence type="ECO:0000256" key="2">
    <source>
        <dbReference type="ARBA" id="ARBA00004123"/>
    </source>
</evidence>
<keyword evidence="16" id="KW-1185">Reference proteome</keyword>
<dbReference type="InterPro" id="IPR006600">
    <property type="entry name" value="HTH_CenpB_DNA-bd_dom"/>
</dbReference>
<dbReference type="InterPro" id="IPR057618">
    <property type="entry name" value="Znf_POGZ/Z280C-D-like"/>
</dbReference>
<dbReference type="InterPro" id="IPR013087">
    <property type="entry name" value="Znf_C2H2_type"/>
</dbReference>
<dbReference type="FunFam" id="3.30.160.60:FF:000298">
    <property type="entry name" value="zinc finger protein 280D isoform X1"/>
    <property type="match status" value="1"/>
</dbReference>
<dbReference type="Proteomes" id="UP000018468">
    <property type="component" value="Linkage group LG24"/>
</dbReference>
<dbReference type="PROSITE" id="PS00028">
    <property type="entry name" value="ZINC_FINGER_C2H2_1"/>
    <property type="match status" value="5"/>
</dbReference>
<keyword evidence="5" id="KW-0677">Repeat</keyword>
<evidence type="ECO:0000259" key="14">
    <source>
        <dbReference type="PROSITE" id="PS51253"/>
    </source>
</evidence>
<comment type="function">
    <text evidence="1">May function as a transcription factor.</text>
</comment>
<dbReference type="EMBL" id="AHAT01028151">
    <property type="status" value="NOT_ANNOTATED_CDS"/>
    <property type="molecule type" value="Genomic_DNA"/>
</dbReference>
<evidence type="ECO:0000256" key="12">
    <source>
        <dbReference type="ARBA" id="ARBA00023242"/>
    </source>
</evidence>
<keyword evidence="7" id="KW-0862">Zinc</keyword>
<dbReference type="PROSITE" id="PS51253">
    <property type="entry name" value="HTH_CENPB"/>
    <property type="match status" value="1"/>
</dbReference>
<dbReference type="eggNOG" id="KOG1721">
    <property type="taxonomic scope" value="Eukaryota"/>
</dbReference>
<dbReference type="InterPro" id="IPR009057">
    <property type="entry name" value="Homeodomain-like_sf"/>
</dbReference>
<evidence type="ECO:0000313" key="15">
    <source>
        <dbReference type="Ensembl" id="ENSLOCP00000010362.1"/>
    </source>
</evidence>